<dbReference type="EMBL" id="CAJOAX010006806">
    <property type="protein sequence ID" value="CAF3991942.1"/>
    <property type="molecule type" value="Genomic_DNA"/>
</dbReference>
<dbReference type="EMBL" id="CAJNOH010000034">
    <property type="protein sequence ID" value="CAF0789271.1"/>
    <property type="molecule type" value="Genomic_DNA"/>
</dbReference>
<dbReference type="OrthoDB" id="9972212at2759"/>
<evidence type="ECO:0000313" key="2">
    <source>
        <dbReference type="EMBL" id="CAF0749077.1"/>
    </source>
</evidence>
<dbReference type="EMBL" id="CAJNOL010000017">
    <property type="protein sequence ID" value="CAF0749077.1"/>
    <property type="molecule type" value="Genomic_DNA"/>
</dbReference>
<evidence type="ECO:0000313" key="10">
    <source>
        <dbReference type="EMBL" id="CAF3991942.1"/>
    </source>
</evidence>
<dbReference type="EMBL" id="CAJNOL010000018">
    <property type="protein sequence ID" value="CAF0750761.1"/>
    <property type="molecule type" value="Genomic_DNA"/>
</dbReference>
<dbReference type="Proteomes" id="UP000663823">
    <property type="component" value="Unassembled WGS sequence"/>
</dbReference>
<dbReference type="PANTHER" id="PTHR31909:SF2">
    <property type="entry name" value="RIKEN CDNA 2410004P03 GENE"/>
    <property type="match status" value="1"/>
</dbReference>
<dbReference type="EMBL" id="CAJNOU010000007">
    <property type="protein sequence ID" value="CAF0798214.1"/>
    <property type="molecule type" value="Genomic_DNA"/>
</dbReference>
<name>A0A813QLU2_9BILA</name>
<keyword evidence="12" id="KW-1185">Reference proteome</keyword>
<evidence type="ECO:0000313" key="5">
    <source>
        <dbReference type="EMBL" id="CAF0789271.1"/>
    </source>
</evidence>
<feature type="region of interest" description="Disordered" evidence="1">
    <location>
        <begin position="119"/>
        <end position="139"/>
    </location>
</feature>
<reference evidence="4" key="1">
    <citation type="submission" date="2021-02" db="EMBL/GenBank/DDBJ databases">
        <authorList>
            <person name="Nowell W R."/>
        </authorList>
    </citation>
    <scope>NUCLEOTIDE SEQUENCE</scope>
</reference>
<evidence type="ECO:0000256" key="1">
    <source>
        <dbReference type="SAM" id="MobiDB-lite"/>
    </source>
</evidence>
<proteinExistence type="predicted"/>
<protein>
    <submittedName>
        <fullName evidence="4">Uncharacterized protein</fullName>
    </submittedName>
</protein>
<feature type="region of interest" description="Disordered" evidence="1">
    <location>
        <begin position="75"/>
        <end position="106"/>
    </location>
</feature>
<dbReference type="Pfam" id="PF14945">
    <property type="entry name" value="LLC1"/>
    <property type="match status" value="1"/>
</dbReference>
<dbReference type="EMBL" id="CAJNOO010000551">
    <property type="protein sequence ID" value="CAF0975576.1"/>
    <property type="molecule type" value="Genomic_DNA"/>
</dbReference>
<dbReference type="Proteomes" id="UP000663889">
    <property type="component" value="Unassembled WGS sequence"/>
</dbReference>
<feature type="region of interest" description="Disordered" evidence="1">
    <location>
        <begin position="1"/>
        <end position="38"/>
    </location>
</feature>
<dbReference type="Proteomes" id="UP000663870">
    <property type="component" value="Unassembled WGS sequence"/>
</dbReference>
<dbReference type="InterPro" id="IPR020339">
    <property type="entry name" value="C20orf85-like"/>
</dbReference>
<organism evidence="4 11">
    <name type="scientific">Rotaria sordida</name>
    <dbReference type="NCBI Taxonomy" id="392033"/>
    <lineage>
        <taxon>Eukaryota</taxon>
        <taxon>Metazoa</taxon>
        <taxon>Spiralia</taxon>
        <taxon>Gnathifera</taxon>
        <taxon>Rotifera</taxon>
        <taxon>Eurotatoria</taxon>
        <taxon>Bdelloidea</taxon>
        <taxon>Philodinida</taxon>
        <taxon>Philodinidae</taxon>
        <taxon>Rotaria</taxon>
    </lineage>
</organism>
<dbReference type="EMBL" id="CAJNOT010000011">
    <property type="protein sequence ID" value="CAF0768719.1"/>
    <property type="molecule type" value="Genomic_DNA"/>
</dbReference>
<evidence type="ECO:0000313" key="6">
    <source>
        <dbReference type="EMBL" id="CAF0798214.1"/>
    </source>
</evidence>
<dbReference type="Proteomes" id="UP000663836">
    <property type="component" value="Unassembled WGS sequence"/>
</dbReference>
<dbReference type="PANTHER" id="PTHR31909">
    <property type="entry name" value="CHROMOSOME 20 ORF85 FAMILY MEMBER"/>
    <property type="match status" value="1"/>
</dbReference>
<dbReference type="Proteomes" id="UP000663864">
    <property type="component" value="Unassembled WGS sequence"/>
</dbReference>
<evidence type="ECO:0000313" key="3">
    <source>
        <dbReference type="EMBL" id="CAF0750761.1"/>
    </source>
</evidence>
<feature type="compositionally biased region" description="Polar residues" evidence="1">
    <location>
        <begin position="86"/>
        <end position="98"/>
    </location>
</feature>
<dbReference type="Proteomes" id="UP000663854">
    <property type="component" value="Unassembled WGS sequence"/>
</dbReference>
<evidence type="ECO:0000313" key="12">
    <source>
        <dbReference type="Proteomes" id="UP000663870"/>
    </source>
</evidence>
<dbReference type="Proteomes" id="UP000663874">
    <property type="component" value="Unassembled WGS sequence"/>
</dbReference>
<evidence type="ECO:0000313" key="11">
    <source>
        <dbReference type="Proteomes" id="UP000663864"/>
    </source>
</evidence>
<dbReference type="Proteomes" id="UP000663882">
    <property type="component" value="Unassembled WGS sequence"/>
</dbReference>
<evidence type="ECO:0000313" key="7">
    <source>
        <dbReference type="EMBL" id="CAF0975576.1"/>
    </source>
</evidence>
<dbReference type="AlphaFoldDB" id="A0A813QLU2"/>
<sequence length="139" mass="15728">MANLLRKGNRTEAAAPPAPARAPPAATGGTSTKKLDDGAFTPWDLAQIWIESVSKEESTRKQWKQMYGWMADYDPKGNLKPDKPPLQNSTRFSNTIPNSRGHDYGWRLQTDSGQEIRSLQTRFDDQHKKRVPKEILGYD</sequence>
<dbReference type="EMBL" id="CAJOBD010000118">
    <property type="protein sequence ID" value="CAF3582565.1"/>
    <property type="molecule type" value="Genomic_DNA"/>
</dbReference>
<comment type="caution">
    <text evidence="4">The sequence shown here is derived from an EMBL/GenBank/DDBJ whole genome shotgun (WGS) entry which is preliminary data.</text>
</comment>
<gene>
    <name evidence="9" type="ORF">FNK824_LOCUS8310</name>
    <name evidence="8" type="ORF">JBS370_LOCUS2885</name>
    <name evidence="2" type="ORF">JXQ802_LOCUS1576</name>
    <name evidence="3" type="ORF">JXQ802_LOCUS1664</name>
    <name evidence="10" type="ORF">OTI717_LOCUS28528</name>
    <name evidence="5" type="ORF">PYM288_LOCUS4044</name>
    <name evidence="7" type="ORF">RFH988_LOCUS12865</name>
    <name evidence="6" type="ORF">SEV965_LOCUS493</name>
    <name evidence="4" type="ORF">ZHD862_LOCUS732</name>
</gene>
<evidence type="ECO:0000313" key="9">
    <source>
        <dbReference type="EMBL" id="CAF3688038.1"/>
    </source>
</evidence>
<evidence type="ECO:0000313" key="8">
    <source>
        <dbReference type="EMBL" id="CAF3582565.1"/>
    </source>
</evidence>
<evidence type="ECO:0000313" key="4">
    <source>
        <dbReference type="EMBL" id="CAF0768719.1"/>
    </source>
</evidence>
<dbReference type="EMBL" id="CAJOBE010000815">
    <property type="protein sequence ID" value="CAF3688038.1"/>
    <property type="molecule type" value="Genomic_DNA"/>
</dbReference>
<accession>A0A813QLU2</accession>